<organism evidence="2 3">
    <name type="scientific">Pichia sorbitophila (strain ATCC MYA-4447 / BCRC 22081 / CBS 7064 / NBRC 10061 / NRRL Y-12695)</name>
    <name type="common">Hybrid yeast</name>
    <dbReference type="NCBI Taxonomy" id="559304"/>
    <lineage>
        <taxon>Eukaryota</taxon>
        <taxon>Fungi</taxon>
        <taxon>Dikarya</taxon>
        <taxon>Ascomycota</taxon>
        <taxon>Saccharomycotina</taxon>
        <taxon>Pichiomycetes</taxon>
        <taxon>Debaryomycetaceae</taxon>
        <taxon>Millerozyma</taxon>
    </lineage>
</organism>
<evidence type="ECO:0000256" key="1">
    <source>
        <dbReference type="SAM" id="MobiDB-lite"/>
    </source>
</evidence>
<evidence type="ECO:0000313" key="2">
    <source>
        <dbReference type="EMBL" id="CCE78729.1"/>
    </source>
</evidence>
<gene>
    <name evidence="2" type="primary">Piso0_000758</name>
    <name evidence="2" type="ORF">GNLVRS01_PISO0D03479g</name>
</gene>
<dbReference type="AlphaFoldDB" id="G8YPZ4"/>
<feature type="compositionally biased region" description="Polar residues" evidence="1">
    <location>
        <begin position="1"/>
        <end position="10"/>
    </location>
</feature>
<keyword evidence="3" id="KW-1185">Reference proteome</keyword>
<dbReference type="InParanoid" id="G8YPZ4"/>
<accession>G8YPZ4</accession>
<name>G8YPZ4_PICSO</name>
<dbReference type="HOGENOM" id="CLU_2134435_0_0_1"/>
<reference evidence="2 3" key="1">
    <citation type="journal article" date="2012" name="G3 (Bethesda)">
        <title>Pichia sorbitophila, an interspecies yeast hybrid reveals early steps of genome resolution following polyploidization.</title>
        <authorList>
            <person name="Leh Louis V."/>
            <person name="Despons L."/>
            <person name="Friedrich A."/>
            <person name="Martin T."/>
            <person name="Durrens P."/>
            <person name="Casaregola S."/>
            <person name="Neuveglise C."/>
            <person name="Fairhead C."/>
            <person name="Marck C."/>
            <person name="Cruz J.A."/>
            <person name="Straub M.L."/>
            <person name="Kugler V."/>
            <person name="Sacerdot C."/>
            <person name="Uzunov Z."/>
            <person name="Thierry A."/>
            <person name="Weiss S."/>
            <person name="Bleykasten C."/>
            <person name="De Montigny J."/>
            <person name="Jacques N."/>
            <person name="Jung P."/>
            <person name="Lemaire M."/>
            <person name="Mallet S."/>
            <person name="Morel G."/>
            <person name="Richard G.F."/>
            <person name="Sarkar A."/>
            <person name="Savel G."/>
            <person name="Schacherer J."/>
            <person name="Seret M.L."/>
            <person name="Talla E."/>
            <person name="Samson G."/>
            <person name="Jubin C."/>
            <person name="Poulain J."/>
            <person name="Vacherie B."/>
            <person name="Barbe V."/>
            <person name="Pelletier E."/>
            <person name="Sherman D.J."/>
            <person name="Westhof E."/>
            <person name="Weissenbach J."/>
            <person name="Baret P.V."/>
            <person name="Wincker P."/>
            <person name="Gaillardin C."/>
            <person name="Dujon B."/>
            <person name="Souciet J.L."/>
        </authorList>
    </citation>
    <scope>NUCLEOTIDE SEQUENCE [LARGE SCALE GENOMIC DNA]</scope>
    <source>
        <strain evidence="3">ATCC MYA-4447 / BCRC 22081 / CBS 7064 / NBRC 10061 / NRRL Y-12695</strain>
    </source>
</reference>
<proteinExistence type="predicted"/>
<dbReference type="EMBL" id="FO082056">
    <property type="protein sequence ID" value="CCE78729.1"/>
    <property type="molecule type" value="Genomic_DNA"/>
</dbReference>
<dbReference type="Proteomes" id="UP000005222">
    <property type="component" value="Chromosome D"/>
</dbReference>
<sequence length="113" mass="12228">MRSSESSVASLEQAHGPARKVQYSQDDVEAKTVLGPIAVSNGRSPVTCGRSQRQQTTTCHQEPVLVRMVRQSVAHAKCRGHVECECELELDVSISCLQQTGTGAEFGLGRVFV</sequence>
<feature type="region of interest" description="Disordered" evidence="1">
    <location>
        <begin position="1"/>
        <end position="25"/>
    </location>
</feature>
<protein>
    <submittedName>
        <fullName evidence="2">Piso0_000758 protein</fullName>
    </submittedName>
</protein>
<evidence type="ECO:0000313" key="3">
    <source>
        <dbReference type="Proteomes" id="UP000005222"/>
    </source>
</evidence>